<dbReference type="FunFam" id="3.40.605.10:FF:000005">
    <property type="entry name" value="Succinate-semialdehyde dehydrogenase I"/>
    <property type="match status" value="1"/>
</dbReference>
<dbReference type="InterPro" id="IPR015590">
    <property type="entry name" value="Aldehyde_DH_dom"/>
</dbReference>
<dbReference type="Gene3D" id="3.40.605.10">
    <property type="entry name" value="Aldehyde Dehydrogenase, Chain A, domain 1"/>
    <property type="match status" value="1"/>
</dbReference>
<name>A0A926N700_9BACL</name>
<dbReference type="InterPro" id="IPR050740">
    <property type="entry name" value="Aldehyde_DH_Superfamily"/>
</dbReference>
<dbReference type="GO" id="GO:0009450">
    <property type="term" value="P:gamma-aminobutyric acid catabolic process"/>
    <property type="evidence" value="ECO:0007669"/>
    <property type="project" value="TreeGrafter"/>
</dbReference>
<evidence type="ECO:0000259" key="3">
    <source>
        <dbReference type="Pfam" id="PF00171"/>
    </source>
</evidence>
<evidence type="ECO:0000256" key="1">
    <source>
        <dbReference type="ARBA" id="ARBA00009986"/>
    </source>
</evidence>
<keyword evidence="2" id="KW-0560">Oxidoreductase</keyword>
<dbReference type="FunFam" id="3.40.605.10:FF:000026">
    <property type="entry name" value="Aldehyde dehydrogenase, putative"/>
    <property type="match status" value="1"/>
</dbReference>
<feature type="domain" description="Aldehyde dehydrogenase" evidence="3">
    <location>
        <begin position="11"/>
        <end position="471"/>
    </location>
</feature>
<dbReference type="PANTHER" id="PTHR43353">
    <property type="entry name" value="SUCCINATE-SEMIALDEHYDE DEHYDROGENASE, MITOCHONDRIAL"/>
    <property type="match status" value="1"/>
</dbReference>
<evidence type="ECO:0000313" key="4">
    <source>
        <dbReference type="EMBL" id="MBD1370986.1"/>
    </source>
</evidence>
<accession>A0A926N700</accession>
<dbReference type="GO" id="GO:0004777">
    <property type="term" value="F:succinate-semialdehyde dehydrogenase (NAD+) activity"/>
    <property type="evidence" value="ECO:0007669"/>
    <property type="project" value="TreeGrafter"/>
</dbReference>
<dbReference type="InterPro" id="IPR016163">
    <property type="entry name" value="Ald_DH_C"/>
</dbReference>
<organism evidence="4 5">
    <name type="scientific">Polycladospora coralii</name>
    <dbReference type="NCBI Taxonomy" id="2771432"/>
    <lineage>
        <taxon>Bacteria</taxon>
        <taxon>Bacillati</taxon>
        <taxon>Bacillota</taxon>
        <taxon>Bacilli</taxon>
        <taxon>Bacillales</taxon>
        <taxon>Thermoactinomycetaceae</taxon>
        <taxon>Polycladospora</taxon>
    </lineage>
</organism>
<dbReference type="InterPro" id="IPR016161">
    <property type="entry name" value="Ald_DH/histidinol_DH"/>
</dbReference>
<dbReference type="Gene3D" id="3.40.309.10">
    <property type="entry name" value="Aldehyde Dehydrogenase, Chain A, domain 2"/>
    <property type="match status" value="1"/>
</dbReference>
<keyword evidence="5" id="KW-1185">Reference proteome</keyword>
<dbReference type="FunFam" id="3.40.309.10:FF:000004">
    <property type="entry name" value="Succinate-semialdehyde dehydrogenase I"/>
    <property type="match status" value="1"/>
</dbReference>
<dbReference type="EMBL" id="JACXAH010000002">
    <property type="protein sequence ID" value="MBD1370986.1"/>
    <property type="molecule type" value="Genomic_DNA"/>
</dbReference>
<comment type="caution">
    <text evidence="4">The sequence shown here is derived from an EMBL/GenBank/DDBJ whole genome shotgun (WGS) entry which is preliminary data.</text>
</comment>
<dbReference type="AlphaFoldDB" id="A0A926N700"/>
<evidence type="ECO:0000256" key="2">
    <source>
        <dbReference type="ARBA" id="ARBA00023002"/>
    </source>
</evidence>
<dbReference type="Proteomes" id="UP000661691">
    <property type="component" value="Unassembled WGS sequence"/>
</dbReference>
<sequence>MNKKLYVNGVWIPAKEGKTFPVYNPATKEVIAHVADAGESDVQKAIQAASDAFPLWSRKTALERAELLRDVYDKMVAIKEELAYLMTLEQGKTLQEARGEIQYAADFIRWYSEEASRVYGKTIPASQTDKRIIVKKEPVGVVAAITPWNFPAAMITRKIGPALAVGCTGIIKPAAETPLTAIRIIELFVEAGVPKGVINLVTSTQSRKVGDVFLTDPRVRKVTFTGSTPVGKEIMQKASTTMKNLSLELGGHAPSIILEDADLEDTVNQVLQNKFRNAGQTCISTNRIYVHEKIAGDFIQLFTEKVAHLKVGNGLDAGVDIGPVIHENAVQKIEQQIKDAVEKGALITTGGNRHAQDSYFFQPTVLIDVNDDMLIQQEETFGPVVPIQTFSSDQEAIQKANGSPFGLAAYVYTNHIGRATRLIEGLEYGIVGLNDGLPSTAQAPFGGYKESGLGREGGQEGLEAYLETKYVSLRSPNFL</sequence>
<reference evidence="4" key="1">
    <citation type="submission" date="2020-09" db="EMBL/GenBank/DDBJ databases">
        <title>A novel bacterium of genus Hazenella, isolated from South China Sea.</title>
        <authorList>
            <person name="Huang H."/>
            <person name="Mo K."/>
            <person name="Hu Y."/>
        </authorList>
    </citation>
    <scope>NUCLEOTIDE SEQUENCE</scope>
    <source>
        <strain evidence="4">IB182357</strain>
    </source>
</reference>
<protein>
    <submittedName>
        <fullName evidence="4">NAD-dependent succinate-semialdehyde dehydrogenase</fullName>
    </submittedName>
</protein>
<dbReference type="SUPFAM" id="SSF53720">
    <property type="entry name" value="ALDH-like"/>
    <property type="match status" value="1"/>
</dbReference>
<gene>
    <name evidence="4" type="ORF">IC620_01235</name>
</gene>
<dbReference type="PANTHER" id="PTHR43353:SF5">
    <property type="entry name" value="SUCCINATE-SEMIALDEHYDE DEHYDROGENASE, MITOCHONDRIAL"/>
    <property type="match status" value="1"/>
</dbReference>
<comment type="similarity">
    <text evidence="1">Belongs to the aldehyde dehydrogenase family.</text>
</comment>
<evidence type="ECO:0000313" key="5">
    <source>
        <dbReference type="Proteomes" id="UP000661691"/>
    </source>
</evidence>
<dbReference type="Pfam" id="PF00171">
    <property type="entry name" value="Aldedh"/>
    <property type="match status" value="1"/>
</dbReference>
<dbReference type="InterPro" id="IPR016162">
    <property type="entry name" value="Ald_DH_N"/>
</dbReference>
<dbReference type="CDD" id="cd07103">
    <property type="entry name" value="ALDH_F5_SSADH_GabD"/>
    <property type="match status" value="1"/>
</dbReference>
<proteinExistence type="inferred from homology"/>
<dbReference type="RefSeq" id="WP_191141315.1">
    <property type="nucleotide sequence ID" value="NZ_JACXAH010000002.1"/>
</dbReference>